<dbReference type="Gene3D" id="1.10.10.10">
    <property type="entry name" value="Winged helix-like DNA-binding domain superfamily/Winged helix DNA-binding domain"/>
    <property type="match status" value="1"/>
</dbReference>
<dbReference type="OrthoDB" id="8659436at2"/>
<keyword evidence="8" id="KW-0408">Iron</keyword>
<evidence type="ECO:0000256" key="7">
    <source>
        <dbReference type="PIRSR" id="PIRSR602481-1"/>
    </source>
</evidence>
<dbReference type="PANTHER" id="PTHR33202:SF19">
    <property type="entry name" value="FERRIC UPTAKE REGULATION PROTEIN"/>
    <property type="match status" value="1"/>
</dbReference>
<dbReference type="Gene3D" id="3.30.1490.190">
    <property type="match status" value="1"/>
</dbReference>
<keyword evidence="3 7" id="KW-0862">Zinc</keyword>
<dbReference type="GO" id="GO:0003700">
    <property type="term" value="F:DNA-binding transcription factor activity"/>
    <property type="evidence" value="ECO:0007669"/>
    <property type="project" value="InterPro"/>
</dbReference>
<name>A0A318RA42_PROMR</name>
<dbReference type="EMBL" id="QJUE01000002">
    <property type="protein sequence ID" value="PYE02819.1"/>
    <property type="molecule type" value="Genomic_DNA"/>
</dbReference>
<dbReference type="InterPro" id="IPR036390">
    <property type="entry name" value="WH_DNA-bd_sf"/>
</dbReference>
<dbReference type="SUPFAM" id="SSF46785">
    <property type="entry name" value="Winged helix' DNA-binding domain"/>
    <property type="match status" value="1"/>
</dbReference>
<keyword evidence="2" id="KW-0678">Repressor</keyword>
<keyword evidence="4" id="KW-0805">Transcription regulation</keyword>
<dbReference type="CDD" id="cd07153">
    <property type="entry name" value="Fur_like"/>
    <property type="match status" value="1"/>
</dbReference>
<dbReference type="GO" id="GO:0000976">
    <property type="term" value="F:transcription cis-regulatory region binding"/>
    <property type="evidence" value="ECO:0007669"/>
    <property type="project" value="TreeGrafter"/>
</dbReference>
<feature type="binding site" evidence="7">
    <location>
        <position position="111"/>
    </location>
    <ligand>
        <name>Zn(2+)</name>
        <dbReference type="ChEBI" id="CHEBI:29105"/>
    </ligand>
</feature>
<evidence type="ECO:0000313" key="9">
    <source>
        <dbReference type="EMBL" id="PYE02819.1"/>
    </source>
</evidence>
<evidence type="ECO:0000256" key="2">
    <source>
        <dbReference type="ARBA" id="ARBA00022491"/>
    </source>
</evidence>
<dbReference type="GO" id="GO:1900376">
    <property type="term" value="P:regulation of secondary metabolite biosynthetic process"/>
    <property type="evidence" value="ECO:0007669"/>
    <property type="project" value="TreeGrafter"/>
</dbReference>
<keyword evidence="5" id="KW-0238">DNA-binding</keyword>
<comment type="caution">
    <text evidence="9">The sequence shown here is derived from an EMBL/GenBank/DDBJ whole genome shotgun (WGS) entry which is preliminary data.</text>
</comment>
<dbReference type="GO" id="GO:0008270">
    <property type="term" value="F:zinc ion binding"/>
    <property type="evidence" value="ECO:0007669"/>
    <property type="project" value="TreeGrafter"/>
</dbReference>
<proteinExistence type="inferred from homology"/>
<evidence type="ECO:0000256" key="1">
    <source>
        <dbReference type="ARBA" id="ARBA00007957"/>
    </source>
</evidence>
<evidence type="ECO:0000313" key="10">
    <source>
        <dbReference type="Proteomes" id="UP000247807"/>
    </source>
</evidence>
<comment type="similarity">
    <text evidence="1">Belongs to the Fur family.</text>
</comment>
<dbReference type="Pfam" id="PF01475">
    <property type="entry name" value="FUR"/>
    <property type="match status" value="1"/>
</dbReference>
<feature type="binding site" evidence="7">
    <location>
        <position position="151"/>
    </location>
    <ligand>
        <name>Zn(2+)</name>
        <dbReference type="ChEBI" id="CHEBI:29105"/>
    </ligand>
</feature>
<protein>
    <submittedName>
        <fullName evidence="9">Transcriptional repressor</fullName>
    </submittedName>
</protein>
<organism evidence="9 10">
    <name type="scientific">Prochlorococcus marinus XMU1408</name>
    <dbReference type="NCBI Taxonomy" id="2213228"/>
    <lineage>
        <taxon>Bacteria</taxon>
        <taxon>Bacillati</taxon>
        <taxon>Cyanobacteriota</taxon>
        <taxon>Cyanophyceae</taxon>
        <taxon>Synechococcales</taxon>
        <taxon>Prochlorococcaceae</taxon>
        <taxon>Prochlorococcus</taxon>
    </lineage>
</organism>
<dbReference type="InterPro" id="IPR036388">
    <property type="entry name" value="WH-like_DNA-bd_sf"/>
</dbReference>
<dbReference type="Proteomes" id="UP000247807">
    <property type="component" value="Unassembled WGS sequence"/>
</dbReference>
<keyword evidence="6" id="KW-0804">Transcription</keyword>
<evidence type="ECO:0000256" key="5">
    <source>
        <dbReference type="ARBA" id="ARBA00023125"/>
    </source>
</evidence>
<evidence type="ECO:0000256" key="3">
    <source>
        <dbReference type="ARBA" id="ARBA00022833"/>
    </source>
</evidence>
<dbReference type="PANTHER" id="PTHR33202">
    <property type="entry name" value="ZINC UPTAKE REGULATION PROTEIN"/>
    <property type="match status" value="1"/>
</dbReference>
<comment type="cofactor">
    <cofactor evidence="7">
        <name>Zn(2+)</name>
        <dbReference type="ChEBI" id="CHEBI:29105"/>
    </cofactor>
    <text evidence="7">Binds 1 zinc ion per subunit.</text>
</comment>
<feature type="binding site" evidence="8">
    <location>
        <position position="100"/>
    </location>
    <ligand>
        <name>Fe cation</name>
        <dbReference type="ChEBI" id="CHEBI:24875"/>
    </ligand>
</feature>
<reference evidence="9 10" key="1">
    <citation type="journal article" date="2018" name="Appl. Environ. Microbiol.">
        <title>Genome rearrangement shapes Prochlorococcus ecological adaptation.</title>
        <authorList>
            <person name="Yan W."/>
            <person name="Wei S."/>
            <person name="Wang Q."/>
            <person name="Xiao X."/>
            <person name="Zeng Q."/>
            <person name="Jiao N."/>
            <person name="Zhang R."/>
        </authorList>
    </citation>
    <scope>NUCLEOTIDE SEQUENCE [LARGE SCALE GENOMIC DNA]</scope>
    <source>
        <strain evidence="9 10">XMU1408</strain>
    </source>
</reference>
<feature type="binding site" evidence="7">
    <location>
        <position position="108"/>
    </location>
    <ligand>
        <name>Zn(2+)</name>
        <dbReference type="ChEBI" id="CHEBI:29105"/>
    </ligand>
</feature>
<dbReference type="GO" id="GO:0045892">
    <property type="term" value="P:negative regulation of DNA-templated transcription"/>
    <property type="evidence" value="ECO:0007669"/>
    <property type="project" value="TreeGrafter"/>
</dbReference>
<accession>A0A318RA42</accession>
<dbReference type="RefSeq" id="WP_158466316.1">
    <property type="nucleotide sequence ID" value="NZ_QJUE01000002.1"/>
</dbReference>
<feature type="binding site" evidence="7">
    <location>
        <position position="148"/>
    </location>
    <ligand>
        <name>Zn(2+)</name>
        <dbReference type="ChEBI" id="CHEBI:29105"/>
    </ligand>
</feature>
<gene>
    <name evidence="9" type="ORF">DNJ73_03445</name>
</gene>
<dbReference type="InterPro" id="IPR043135">
    <property type="entry name" value="Fur_C"/>
</dbReference>
<evidence type="ECO:0000256" key="8">
    <source>
        <dbReference type="PIRSR" id="PIRSR602481-2"/>
    </source>
</evidence>
<dbReference type="InterPro" id="IPR002481">
    <property type="entry name" value="FUR"/>
</dbReference>
<evidence type="ECO:0000256" key="4">
    <source>
        <dbReference type="ARBA" id="ARBA00023015"/>
    </source>
</evidence>
<evidence type="ECO:0000256" key="6">
    <source>
        <dbReference type="ARBA" id="ARBA00023163"/>
    </source>
</evidence>
<keyword evidence="7" id="KW-0479">Metal-binding</keyword>
<dbReference type="AlphaFoldDB" id="A0A318RA42"/>
<comment type="cofactor">
    <cofactor evidence="8">
        <name>Mn(2+)</name>
        <dbReference type="ChEBI" id="CHEBI:29035"/>
    </cofactor>
    <cofactor evidence="8">
        <name>Fe(2+)</name>
        <dbReference type="ChEBI" id="CHEBI:29033"/>
    </cofactor>
    <text evidence="8">Binds 1 Mn(2+) or Fe(2+) ion per subunit.</text>
</comment>
<sequence length="154" mass="17195">MILVAPSSFRAHPSPLESGLRLDGKRMTPQRKKVLSLFEEIGSGIHLSAEEVHSKLTSSGERVSLATIYRTLRLLVKMTFLNELDLSEGGNRFELLSHDHPDHHHLICIRCGRTEEFENNAVINAGKAAAKKFGFKLLESSLNVRALCPMCMNK</sequence>